<evidence type="ECO:0008006" key="4">
    <source>
        <dbReference type="Google" id="ProtNLM"/>
    </source>
</evidence>
<dbReference type="EMBL" id="JAUDJE010000002">
    <property type="protein sequence ID" value="MDM9557919.1"/>
    <property type="molecule type" value="Genomic_DNA"/>
</dbReference>
<evidence type="ECO:0000313" key="2">
    <source>
        <dbReference type="EMBL" id="MDM9557919.1"/>
    </source>
</evidence>
<accession>A0ABT7VYA2</accession>
<evidence type="ECO:0000313" key="3">
    <source>
        <dbReference type="Proteomes" id="UP001175604"/>
    </source>
</evidence>
<sequence length="160" mass="17120">MDLRRDLGRRTLRVPVRCPNSVALLGRTSMAGAAAGLAVSAWWQAGAAGLAVLAGTAGGAALMLRRRRRGPAVQAVRAVAGTRRWQVRCAGQWRHATLSDSRRGACWLDLRLRLDVAPGRAVTNCRATVWRAGLPASRWRRLCLLTGAAQRLAPPAEGAP</sequence>
<dbReference type="RefSeq" id="WP_289784288.1">
    <property type="nucleotide sequence ID" value="NZ_JAUDJE010000002.1"/>
</dbReference>
<protein>
    <recommendedName>
        <fullName evidence="4">Integral membrane protein</fullName>
    </recommendedName>
</protein>
<feature type="transmembrane region" description="Helical" evidence="1">
    <location>
        <begin position="21"/>
        <end position="39"/>
    </location>
</feature>
<keyword evidence="1" id="KW-0812">Transmembrane</keyword>
<reference evidence="2" key="1">
    <citation type="submission" date="2023-06" db="EMBL/GenBank/DDBJ databases">
        <title>full genome analysis of Phenantherene degrader P3.</title>
        <authorList>
            <person name="Akbar A."/>
            <person name="Rahmeh R."/>
            <person name="Kishk M."/>
        </authorList>
    </citation>
    <scope>NUCLEOTIDE SEQUENCE</scope>
    <source>
        <strain evidence="2">P3</strain>
    </source>
</reference>
<keyword evidence="1" id="KW-0472">Membrane</keyword>
<proteinExistence type="predicted"/>
<dbReference type="Proteomes" id="UP001175604">
    <property type="component" value="Unassembled WGS sequence"/>
</dbReference>
<keyword evidence="1" id="KW-1133">Transmembrane helix</keyword>
<comment type="caution">
    <text evidence="2">The sequence shown here is derived from an EMBL/GenBank/DDBJ whole genome shotgun (WGS) entry which is preliminary data.</text>
</comment>
<evidence type="ECO:0000256" key="1">
    <source>
        <dbReference type="SAM" id="Phobius"/>
    </source>
</evidence>
<organism evidence="2 3">
    <name type="scientific">Bordetella petrii</name>
    <dbReference type="NCBI Taxonomy" id="94624"/>
    <lineage>
        <taxon>Bacteria</taxon>
        <taxon>Pseudomonadati</taxon>
        <taxon>Pseudomonadota</taxon>
        <taxon>Betaproteobacteria</taxon>
        <taxon>Burkholderiales</taxon>
        <taxon>Alcaligenaceae</taxon>
        <taxon>Bordetella</taxon>
    </lineage>
</organism>
<gene>
    <name evidence="2" type="ORF">QUC21_02710</name>
</gene>
<feature type="transmembrane region" description="Helical" evidence="1">
    <location>
        <begin position="45"/>
        <end position="64"/>
    </location>
</feature>
<keyword evidence="3" id="KW-1185">Reference proteome</keyword>
<name>A0ABT7VYA2_9BORD</name>